<keyword evidence="1" id="KW-0472">Membrane</keyword>
<proteinExistence type="predicted"/>
<evidence type="ECO:0000256" key="1">
    <source>
        <dbReference type="SAM" id="Phobius"/>
    </source>
</evidence>
<reference evidence="2" key="1">
    <citation type="submission" date="2014-11" db="EMBL/GenBank/DDBJ databases">
        <authorList>
            <person name="Amaro Gonzalez C."/>
        </authorList>
    </citation>
    <scope>NUCLEOTIDE SEQUENCE</scope>
</reference>
<name>A0A0E9RJV6_ANGAN</name>
<feature type="transmembrane region" description="Helical" evidence="1">
    <location>
        <begin position="27"/>
        <end position="51"/>
    </location>
</feature>
<sequence length="57" mass="6581">MICSHSRFVLMLILNHSEEFCNVSSRIYSVFLFFVLVFFSAYAANATVCLFDTFKLS</sequence>
<keyword evidence="1" id="KW-1133">Transmembrane helix</keyword>
<keyword evidence="1" id="KW-0812">Transmembrane</keyword>
<accession>A0A0E9RJV6</accession>
<protein>
    <submittedName>
        <fullName evidence="2">Uncharacterized protein</fullName>
    </submittedName>
</protein>
<reference evidence="2" key="2">
    <citation type="journal article" date="2015" name="Fish Shellfish Immunol.">
        <title>Early steps in the European eel (Anguilla anguilla)-Vibrio vulnificus interaction in the gills: Role of the RtxA13 toxin.</title>
        <authorList>
            <person name="Callol A."/>
            <person name="Pajuelo D."/>
            <person name="Ebbesson L."/>
            <person name="Teles M."/>
            <person name="MacKenzie S."/>
            <person name="Amaro C."/>
        </authorList>
    </citation>
    <scope>NUCLEOTIDE SEQUENCE</scope>
</reference>
<dbReference type="AlphaFoldDB" id="A0A0E9RJV6"/>
<organism evidence="2">
    <name type="scientific">Anguilla anguilla</name>
    <name type="common">European freshwater eel</name>
    <name type="synonym">Muraena anguilla</name>
    <dbReference type="NCBI Taxonomy" id="7936"/>
    <lineage>
        <taxon>Eukaryota</taxon>
        <taxon>Metazoa</taxon>
        <taxon>Chordata</taxon>
        <taxon>Craniata</taxon>
        <taxon>Vertebrata</taxon>
        <taxon>Euteleostomi</taxon>
        <taxon>Actinopterygii</taxon>
        <taxon>Neopterygii</taxon>
        <taxon>Teleostei</taxon>
        <taxon>Anguilliformes</taxon>
        <taxon>Anguillidae</taxon>
        <taxon>Anguilla</taxon>
    </lineage>
</organism>
<evidence type="ECO:0000313" key="2">
    <source>
        <dbReference type="EMBL" id="JAH29431.1"/>
    </source>
</evidence>
<dbReference type="EMBL" id="GBXM01079146">
    <property type="protein sequence ID" value="JAH29431.1"/>
    <property type="molecule type" value="Transcribed_RNA"/>
</dbReference>